<sequence>MKREVSASYTVEASFVMAVAFFFIAALLNGVFEVHGRITGRFVLQEAMERCLYREEKTLRGDGMTVGEISSRAGQRLHGFFRCGDAVLTIREDGGDLDGRVKSSTETEISLRGQEPERAIRLLTVLENAE</sequence>
<keyword evidence="1" id="KW-0472">Membrane</keyword>
<comment type="caution">
    <text evidence="2">The sequence shown here is derived from an EMBL/GenBank/DDBJ whole genome shotgun (WGS) entry which is preliminary data.</text>
</comment>
<keyword evidence="1" id="KW-0812">Transmembrane</keyword>
<protein>
    <submittedName>
        <fullName evidence="2">Uncharacterized protein</fullName>
    </submittedName>
</protein>
<proteinExistence type="predicted"/>
<evidence type="ECO:0000256" key="1">
    <source>
        <dbReference type="SAM" id="Phobius"/>
    </source>
</evidence>
<keyword evidence="1" id="KW-1133">Transmembrane helix</keyword>
<dbReference type="RefSeq" id="WP_107001759.1">
    <property type="nucleotide sequence ID" value="NZ_JAQDZI010000011.1"/>
</dbReference>
<dbReference type="AlphaFoldDB" id="A0A2T3FL34"/>
<evidence type="ECO:0000313" key="3">
    <source>
        <dbReference type="Proteomes" id="UP000241048"/>
    </source>
</evidence>
<name>A0A2T3FL34_9CLOT</name>
<reference evidence="2 3" key="1">
    <citation type="submission" date="2018-03" db="EMBL/GenBank/DDBJ databases">
        <title>Lachnoclostridium SNUG30386 gen.nov., sp.nov., isolated from human faeces.</title>
        <authorList>
            <person name="Seo B."/>
            <person name="Jeon K."/>
            <person name="Ko G."/>
        </authorList>
    </citation>
    <scope>NUCLEOTIDE SEQUENCE [LARGE SCALE GENOMIC DNA]</scope>
    <source>
        <strain evidence="2 3">SNUG30386</strain>
    </source>
</reference>
<keyword evidence="3" id="KW-1185">Reference proteome</keyword>
<dbReference type="EMBL" id="PYLO01000006">
    <property type="protein sequence ID" value="PST35997.1"/>
    <property type="molecule type" value="Genomic_DNA"/>
</dbReference>
<gene>
    <name evidence="2" type="ORF">C7U56_14165</name>
</gene>
<accession>A0A2T3FL34</accession>
<evidence type="ECO:0000313" key="2">
    <source>
        <dbReference type="EMBL" id="PST35997.1"/>
    </source>
</evidence>
<feature type="transmembrane region" description="Helical" evidence="1">
    <location>
        <begin position="13"/>
        <end position="32"/>
    </location>
</feature>
<organism evidence="2 3">
    <name type="scientific">Clostridium fessum</name>
    <dbReference type="NCBI Taxonomy" id="2126740"/>
    <lineage>
        <taxon>Bacteria</taxon>
        <taxon>Bacillati</taxon>
        <taxon>Bacillota</taxon>
        <taxon>Clostridia</taxon>
        <taxon>Eubacteriales</taxon>
        <taxon>Clostridiaceae</taxon>
        <taxon>Clostridium</taxon>
    </lineage>
</organism>
<dbReference type="Proteomes" id="UP000241048">
    <property type="component" value="Unassembled WGS sequence"/>
</dbReference>